<dbReference type="GO" id="GO:0005886">
    <property type="term" value="C:plasma membrane"/>
    <property type="evidence" value="ECO:0007669"/>
    <property type="project" value="UniProtKB-SubCell"/>
</dbReference>
<dbReference type="AlphaFoldDB" id="A0A645FS94"/>
<protein>
    <submittedName>
        <fullName evidence="10">Sec translocon accessory complex subunit YajC</fullName>
    </submittedName>
</protein>
<comment type="caution">
    <text evidence="10">The sequence shown here is derived from an EMBL/GenBank/DDBJ whole genome shotgun (WGS) entry which is preliminary data.</text>
</comment>
<dbReference type="PANTHER" id="PTHR33909:SF1">
    <property type="entry name" value="SEC TRANSLOCON ACCESSORY COMPLEX SUBUNIT YAJC"/>
    <property type="match status" value="1"/>
</dbReference>
<dbReference type="PANTHER" id="PTHR33909">
    <property type="entry name" value="SEC TRANSLOCON ACCESSORY COMPLEX SUBUNIT YAJC"/>
    <property type="match status" value="1"/>
</dbReference>
<comment type="subcellular location">
    <subcellularLocation>
        <location evidence="1">Cell membrane</location>
        <topology evidence="1">Single-pass membrane protein</topology>
    </subcellularLocation>
</comment>
<evidence type="ECO:0000256" key="5">
    <source>
        <dbReference type="ARBA" id="ARBA00022927"/>
    </source>
</evidence>
<accession>A0A645FS94</accession>
<keyword evidence="3" id="KW-1003">Cell membrane</keyword>
<gene>
    <name evidence="10" type="primary">yajC_12</name>
    <name evidence="10" type="ORF">SDC9_164664</name>
</gene>
<evidence type="ECO:0000256" key="3">
    <source>
        <dbReference type="ARBA" id="ARBA00022475"/>
    </source>
</evidence>
<evidence type="ECO:0000256" key="6">
    <source>
        <dbReference type="ARBA" id="ARBA00022989"/>
    </source>
</evidence>
<dbReference type="GO" id="GO:0015031">
    <property type="term" value="P:protein transport"/>
    <property type="evidence" value="ECO:0007669"/>
    <property type="project" value="UniProtKB-KW"/>
</dbReference>
<reference evidence="10" key="1">
    <citation type="submission" date="2019-08" db="EMBL/GenBank/DDBJ databases">
        <authorList>
            <person name="Kucharzyk K."/>
            <person name="Murdoch R.W."/>
            <person name="Higgins S."/>
            <person name="Loffler F."/>
        </authorList>
    </citation>
    <scope>NUCLEOTIDE SEQUENCE</scope>
</reference>
<keyword evidence="4 9" id="KW-0812">Transmembrane</keyword>
<evidence type="ECO:0000256" key="8">
    <source>
        <dbReference type="ARBA" id="ARBA00023136"/>
    </source>
</evidence>
<dbReference type="EMBL" id="VSSQ01064407">
    <property type="protein sequence ID" value="MPN17311.1"/>
    <property type="molecule type" value="Genomic_DNA"/>
</dbReference>
<keyword evidence="6 9" id="KW-1133">Transmembrane helix</keyword>
<evidence type="ECO:0000256" key="2">
    <source>
        <dbReference type="ARBA" id="ARBA00022448"/>
    </source>
</evidence>
<dbReference type="Pfam" id="PF02699">
    <property type="entry name" value="YajC"/>
    <property type="match status" value="1"/>
</dbReference>
<keyword evidence="5" id="KW-0653">Protein transport</keyword>
<feature type="transmembrane region" description="Helical" evidence="9">
    <location>
        <begin position="20"/>
        <end position="37"/>
    </location>
</feature>
<keyword evidence="7" id="KW-0811">Translocation</keyword>
<evidence type="ECO:0000313" key="10">
    <source>
        <dbReference type="EMBL" id="MPN17311.1"/>
    </source>
</evidence>
<dbReference type="InterPro" id="IPR003849">
    <property type="entry name" value="Preprotein_translocase_YajC"/>
</dbReference>
<evidence type="ECO:0000256" key="4">
    <source>
        <dbReference type="ARBA" id="ARBA00022692"/>
    </source>
</evidence>
<name>A0A645FS94_9ZZZZ</name>
<keyword evidence="2" id="KW-0813">Transport</keyword>
<sequence length="106" mass="11877">MNFLVFLQAAPATGAGGNWTFLAMMVLIFVVMYFFMIRPQQKKQKELVKFRDNLKKGDKVLTAGGIYGVVVEVKDQYVLVEVDANVKIRFDKSAIVSEVADIQSAK</sequence>
<evidence type="ECO:0000256" key="1">
    <source>
        <dbReference type="ARBA" id="ARBA00004162"/>
    </source>
</evidence>
<dbReference type="PRINTS" id="PR01853">
    <property type="entry name" value="YAJCTRNLCASE"/>
</dbReference>
<keyword evidence="8 9" id="KW-0472">Membrane</keyword>
<evidence type="ECO:0000256" key="9">
    <source>
        <dbReference type="SAM" id="Phobius"/>
    </source>
</evidence>
<evidence type="ECO:0000256" key="7">
    <source>
        <dbReference type="ARBA" id="ARBA00023010"/>
    </source>
</evidence>
<proteinExistence type="predicted"/>
<dbReference type="SMART" id="SM01323">
    <property type="entry name" value="YajC"/>
    <property type="match status" value="1"/>
</dbReference>
<dbReference type="NCBIfam" id="TIGR00739">
    <property type="entry name" value="yajC"/>
    <property type="match status" value="1"/>
</dbReference>
<organism evidence="10">
    <name type="scientific">bioreactor metagenome</name>
    <dbReference type="NCBI Taxonomy" id="1076179"/>
    <lineage>
        <taxon>unclassified sequences</taxon>
        <taxon>metagenomes</taxon>
        <taxon>ecological metagenomes</taxon>
    </lineage>
</organism>